<feature type="signal peptide" evidence="2">
    <location>
        <begin position="1"/>
        <end position="23"/>
    </location>
</feature>
<sequence length="341" mass="35697">MPKLFLSLLSLLALAVLARVAIAEPLAGYDRFTVPAPHRAGLVAASLWYPAGTPTYRGLVGDNPVFQGTEAMIGAGIAPGRHPLVLLSHGSGGNMDGLGWLSSRLAARGAIVLAVNHPGSTSGDSSPRRSLEFGDRARDLSRALDTLLANPAFSPFIDPSRITALGFSLGGVTALNLAGARFDPALYRDYCARNADQGDCVFFAKGGVDFAHLPEDFAADARDPRVTSLVAIDPGATHALTTASLAAMTLPTLFVNLGGAERWKSIDVSAAGSDLVHRLPQARYVVVEPAIHFTMLGLCKPEAHDLLLAEHDDPVCDDPAGADRAKAHAKIAEAVLAFLGL</sequence>
<evidence type="ECO:0000313" key="4">
    <source>
        <dbReference type="Proteomes" id="UP000644699"/>
    </source>
</evidence>
<keyword evidence="2" id="KW-0732">Signal</keyword>
<evidence type="ECO:0000313" key="3">
    <source>
        <dbReference type="EMBL" id="GGE06752.1"/>
    </source>
</evidence>
<evidence type="ECO:0000256" key="2">
    <source>
        <dbReference type="SAM" id="SignalP"/>
    </source>
</evidence>
<dbReference type="EMBL" id="BMIQ01000004">
    <property type="protein sequence ID" value="GGE06752.1"/>
    <property type="molecule type" value="Genomic_DNA"/>
</dbReference>
<reference evidence="3" key="1">
    <citation type="journal article" date="2014" name="Int. J. Syst. Evol. Microbiol.">
        <title>Complete genome sequence of Corynebacterium casei LMG S-19264T (=DSM 44701T), isolated from a smear-ripened cheese.</title>
        <authorList>
            <consortium name="US DOE Joint Genome Institute (JGI-PGF)"/>
            <person name="Walter F."/>
            <person name="Albersmeier A."/>
            <person name="Kalinowski J."/>
            <person name="Ruckert C."/>
        </authorList>
    </citation>
    <scope>NUCLEOTIDE SEQUENCE</scope>
    <source>
        <strain evidence="3">CGMCC 1.15367</strain>
    </source>
</reference>
<dbReference type="AlphaFoldDB" id="A0A916ZNR6"/>
<keyword evidence="1 3" id="KW-0378">Hydrolase</keyword>
<organism evidence="3 4">
    <name type="scientific">Aureimonas endophytica</name>
    <dbReference type="NCBI Taxonomy" id="2027858"/>
    <lineage>
        <taxon>Bacteria</taxon>
        <taxon>Pseudomonadati</taxon>
        <taxon>Pseudomonadota</taxon>
        <taxon>Alphaproteobacteria</taxon>
        <taxon>Hyphomicrobiales</taxon>
        <taxon>Aurantimonadaceae</taxon>
        <taxon>Aureimonas</taxon>
    </lineage>
</organism>
<dbReference type="Gene3D" id="3.40.50.1820">
    <property type="entry name" value="alpha/beta hydrolase"/>
    <property type="match status" value="1"/>
</dbReference>
<dbReference type="PANTHER" id="PTHR22946">
    <property type="entry name" value="DIENELACTONE HYDROLASE DOMAIN-CONTAINING PROTEIN-RELATED"/>
    <property type="match status" value="1"/>
</dbReference>
<dbReference type="PIRSF" id="PIRSF031982">
    <property type="entry name" value="UCP031982_abhydr"/>
    <property type="match status" value="1"/>
</dbReference>
<comment type="caution">
    <text evidence="3">The sequence shown here is derived from an EMBL/GenBank/DDBJ whole genome shotgun (WGS) entry which is preliminary data.</text>
</comment>
<feature type="chain" id="PRO_5036950061" evidence="2">
    <location>
        <begin position="24"/>
        <end position="341"/>
    </location>
</feature>
<dbReference type="GO" id="GO:0052689">
    <property type="term" value="F:carboxylic ester hydrolase activity"/>
    <property type="evidence" value="ECO:0007669"/>
    <property type="project" value="UniProtKB-ARBA"/>
</dbReference>
<dbReference type="RefSeq" id="WP_188909370.1">
    <property type="nucleotide sequence ID" value="NZ_BMIQ01000004.1"/>
</dbReference>
<dbReference type="InterPro" id="IPR050261">
    <property type="entry name" value="FrsA_esterase"/>
</dbReference>
<dbReference type="InterPro" id="IPR016986">
    <property type="entry name" value="UCP031982_abhydr"/>
</dbReference>
<reference evidence="3" key="2">
    <citation type="submission" date="2020-09" db="EMBL/GenBank/DDBJ databases">
        <authorList>
            <person name="Sun Q."/>
            <person name="Zhou Y."/>
        </authorList>
    </citation>
    <scope>NUCLEOTIDE SEQUENCE</scope>
    <source>
        <strain evidence="3">CGMCC 1.15367</strain>
    </source>
</reference>
<dbReference type="SUPFAM" id="SSF53474">
    <property type="entry name" value="alpha/beta-Hydrolases"/>
    <property type="match status" value="1"/>
</dbReference>
<accession>A0A916ZNR6</accession>
<proteinExistence type="predicted"/>
<keyword evidence="4" id="KW-1185">Reference proteome</keyword>
<name>A0A916ZNR6_9HYPH</name>
<dbReference type="Proteomes" id="UP000644699">
    <property type="component" value="Unassembled WGS sequence"/>
</dbReference>
<dbReference type="PANTHER" id="PTHR22946:SF9">
    <property type="entry name" value="POLYKETIDE TRANSFERASE AF380"/>
    <property type="match status" value="1"/>
</dbReference>
<evidence type="ECO:0000256" key="1">
    <source>
        <dbReference type="ARBA" id="ARBA00022801"/>
    </source>
</evidence>
<gene>
    <name evidence="3" type="ORF">GCM10011390_27300</name>
</gene>
<protein>
    <submittedName>
        <fullName evidence="3">Dienelactone hydrolase</fullName>
    </submittedName>
</protein>
<dbReference type="InterPro" id="IPR029058">
    <property type="entry name" value="AB_hydrolase_fold"/>
</dbReference>